<dbReference type="SMART" id="SM00382">
    <property type="entry name" value="AAA"/>
    <property type="match status" value="1"/>
</dbReference>
<evidence type="ECO:0000256" key="6">
    <source>
        <dbReference type="ARBA" id="ARBA00022970"/>
    </source>
</evidence>
<dbReference type="InterPro" id="IPR017871">
    <property type="entry name" value="ABC_transporter-like_CS"/>
</dbReference>
<gene>
    <name evidence="8" type="ORF">HKX40_00195</name>
</gene>
<dbReference type="Pfam" id="PF00005">
    <property type="entry name" value="ABC_tran"/>
    <property type="match status" value="1"/>
</dbReference>
<dbReference type="PANTHER" id="PTHR43820:SF2">
    <property type="entry name" value="ABC TRANSPORTER ATP-BINDING PROTEIN"/>
    <property type="match status" value="1"/>
</dbReference>
<evidence type="ECO:0000256" key="4">
    <source>
        <dbReference type="ARBA" id="ARBA00022741"/>
    </source>
</evidence>
<keyword evidence="4" id="KW-0547">Nucleotide-binding</keyword>
<dbReference type="Proteomes" id="UP000541421">
    <property type="component" value="Unassembled WGS sequence"/>
</dbReference>
<dbReference type="InterPro" id="IPR027417">
    <property type="entry name" value="P-loop_NTPase"/>
</dbReference>
<evidence type="ECO:0000256" key="5">
    <source>
        <dbReference type="ARBA" id="ARBA00022840"/>
    </source>
</evidence>
<keyword evidence="5 8" id="KW-0067">ATP-binding</keyword>
<evidence type="ECO:0000313" key="8">
    <source>
        <dbReference type="EMBL" id="NOL48559.1"/>
    </source>
</evidence>
<dbReference type="GO" id="GO:0015807">
    <property type="term" value="P:L-amino acid transport"/>
    <property type="evidence" value="ECO:0007669"/>
    <property type="project" value="TreeGrafter"/>
</dbReference>
<reference evidence="8 9" key="1">
    <citation type="submission" date="2020-05" db="EMBL/GenBank/DDBJ databases">
        <authorList>
            <person name="Niu N."/>
        </authorList>
    </citation>
    <scope>NUCLEOTIDE SEQUENCE [LARGE SCALE GENOMIC DNA]</scope>
    <source>
        <strain evidence="8 9">LMG10982</strain>
    </source>
</reference>
<dbReference type="InterPro" id="IPR052156">
    <property type="entry name" value="BCAA_Transport_ATP-bd_LivF"/>
</dbReference>
<organism evidence="8 9">
    <name type="scientific">Pelistega europaea</name>
    <dbReference type="NCBI Taxonomy" id="106147"/>
    <lineage>
        <taxon>Bacteria</taxon>
        <taxon>Pseudomonadati</taxon>
        <taxon>Pseudomonadota</taxon>
        <taxon>Betaproteobacteria</taxon>
        <taxon>Burkholderiales</taxon>
        <taxon>Alcaligenaceae</taxon>
        <taxon>Pelistega</taxon>
    </lineage>
</organism>
<dbReference type="InterPro" id="IPR003593">
    <property type="entry name" value="AAA+_ATPase"/>
</dbReference>
<comment type="similarity">
    <text evidence="1">Belongs to the ABC transporter superfamily.</text>
</comment>
<evidence type="ECO:0000256" key="1">
    <source>
        <dbReference type="ARBA" id="ARBA00005417"/>
    </source>
</evidence>
<dbReference type="PANTHER" id="PTHR43820">
    <property type="entry name" value="HIGH-AFFINITY BRANCHED-CHAIN AMINO ACID TRANSPORT ATP-BINDING PROTEIN LIVF"/>
    <property type="match status" value="1"/>
</dbReference>
<keyword evidence="6" id="KW-0029">Amino-acid transport</keyword>
<keyword evidence="2" id="KW-0813">Transport</keyword>
<dbReference type="GO" id="GO:0016887">
    <property type="term" value="F:ATP hydrolysis activity"/>
    <property type="evidence" value="ECO:0007669"/>
    <property type="project" value="InterPro"/>
</dbReference>
<evidence type="ECO:0000256" key="3">
    <source>
        <dbReference type="ARBA" id="ARBA00022475"/>
    </source>
</evidence>
<keyword evidence="3" id="KW-1003">Cell membrane</keyword>
<protein>
    <submittedName>
        <fullName evidence="8">ABC transporter ATP-binding protein</fullName>
    </submittedName>
</protein>
<dbReference type="InterPro" id="IPR003439">
    <property type="entry name" value="ABC_transporter-like_ATP-bd"/>
</dbReference>
<dbReference type="RefSeq" id="WP_171587807.1">
    <property type="nucleotide sequence ID" value="NZ_JABGBO010000001.1"/>
</dbReference>
<dbReference type="EMBL" id="JABGBO010000001">
    <property type="protein sequence ID" value="NOL48559.1"/>
    <property type="molecule type" value="Genomic_DNA"/>
</dbReference>
<dbReference type="AlphaFoldDB" id="A0A7Y4L7S8"/>
<dbReference type="PROSITE" id="PS50893">
    <property type="entry name" value="ABC_TRANSPORTER_2"/>
    <property type="match status" value="1"/>
</dbReference>
<evidence type="ECO:0000313" key="9">
    <source>
        <dbReference type="Proteomes" id="UP000541421"/>
    </source>
</evidence>
<dbReference type="SUPFAM" id="SSF52540">
    <property type="entry name" value="P-loop containing nucleoside triphosphate hydrolases"/>
    <property type="match status" value="1"/>
</dbReference>
<dbReference type="CDD" id="cd03224">
    <property type="entry name" value="ABC_TM1139_LivF_branched"/>
    <property type="match status" value="1"/>
</dbReference>
<keyword evidence="3" id="KW-0472">Membrane</keyword>
<accession>A0A7Y4L7S8</accession>
<dbReference type="Gene3D" id="3.40.50.300">
    <property type="entry name" value="P-loop containing nucleotide triphosphate hydrolases"/>
    <property type="match status" value="1"/>
</dbReference>
<keyword evidence="9" id="KW-1185">Reference proteome</keyword>
<dbReference type="GO" id="GO:0005524">
    <property type="term" value="F:ATP binding"/>
    <property type="evidence" value="ECO:0007669"/>
    <property type="project" value="UniProtKB-KW"/>
</dbReference>
<evidence type="ECO:0000259" key="7">
    <source>
        <dbReference type="PROSITE" id="PS50893"/>
    </source>
</evidence>
<comment type="caution">
    <text evidence="8">The sequence shown here is derived from an EMBL/GenBank/DDBJ whole genome shotgun (WGS) entry which is preliminary data.</text>
</comment>
<dbReference type="PROSITE" id="PS00211">
    <property type="entry name" value="ABC_TRANSPORTER_1"/>
    <property type="match status" value="1"/>
</dbReference>
<feature type="domain" description="ABC transporter" evidence="7">
    <location>
        <begin position="21"/>
        <end position="257"/>
    </location>
</feature>
<sequence length="257" mass="28083">MVIDSNDKRIENTPSSFSPLLDVQHLHAWYGGAHILFDVNLQVGRGEVVALMGRNGAGKSTTLKSIMGLVDKTQGAVLFRGQSIQGLAPYKIARLGLGYVPEDRRIFAALSVDENLFTGRQAPRMWEDGTPAASWTPEQLFTLFPNLAKMRQRPGTKMSGGEQQMLSVARTLMGNPYLVLLDEPSEGVAPVIVDQMKTMVLQLKAQGVGVLLSEQNLDFVLAVADSAYILEKGEVKYYGSITALKADRTLAQQYLAV</sequence>
<dbReference type="GO" id="GO:0015658">
    <property type="term" value="F:branched-chain amino acid transmembrane transporter activity"/>
    <property type="evidence" value="ECO:0007669"/>
    <property type="project" value="TreeGrafter"/>
</dbReference>
<proteinExistence type="inferred from homology"/>
<evidence type="ECO:0000256" key="2">
    <source>
        <dbReference type="ARBA" id="ARBA00022448"/>
    </source>
</evidence>
<name>A0A7Y4L7S8_9BURK</name>